<dbReference type="Proteomes" id="UP000509303">
    <property type="component" value="Chromosome"/>
</dbReference>
<gene>
    <name evidence="2" type="ORF">HUT08_18345</name>
</gene>
<proteinExistence type="predicted"/>
<protein>
    <recommendedName>
        <fullName evidence="4">Integral membrane protein</fullName>
    </recommendedName>
</protein>
<feature type="transmembrane region" description="Helical" evidence="1">
    <location>
        <begin position="51"/>
        <end position="70"/>
    </location>
</feature>
<keyword evidence="1" id="KW-0812">Transmembrane</keyword>
<evidence type="ECO:0008006" key="4">
    <source>
        <dbReference type="Google" id="ProtNLM"/>
    </source>
</evidence>
<evidence type="ECO:0000313" key="2">
    <source>
        <dbReference type="EMBL" id="QKW51173.1"/>
    </source>
</evidence>
<keyword evidence="3" id="KW-1185">Reference proteome</keyword>
<sequence length="105" mass="10815">MAQAARSQHGLLSFLDTDGKPHPVENTFAAATIVLGVVAFVTAMFHDLHLISSWTGLVGIVTGAWGQFISATTAERFVLIIGLGAAAMGFFLGMAHGGLFGGVLG</sequence>
<reference evidence="2 3" key="1">
    <citation type="submission" date="2020-06" db="EMBL/GenBank/DDBJ databases">
        <title>Genome mining for natural products.</title>
        <authorList>
            <person name="Zhang B."/>
            <person name="Shi J."/>
            <person name="Ge H."/>
        </authorList>
    </citation>
    <scope>NUCLEOTIDE SEQUENCE [LARGE SCALE GENOMIC DNA]</scope>
    <source>
        <strain evidence="2 3">NA00687</strain>
    </source>
</reference>
<organism evidence="2 3">
    <name type="scientific">Streptomyces buecherae</name>
    <dbReference type="NCBI Taxonomy" id="2763006"/>
    <lineage>
        <taxon>Bacteria</taxon>
        <taxon>Bacillati</taxon>
        <taxon>Actinomycetota</taxon>
        <taxon>Actinomycetes</taxon>
        <taxon>Kitasatosporales</taxon>
        <taxon>Streptomycetaceae</taxon>
        <taxon>Streptomyces</taxon>
    </lineage>
</organism>
<accession>A0A7H8N9P5</accession>
<dbReference type="AlphaFoldDB" id="A0A7H8N9P5"/>
<dbReference type="EMBL" id="CP054929">
    <property type="protein sequence ID" value="QKW51173.1"/>
    <property type="molecule type" value="Genomic_DNA"/>
</dbReference>
<keyword evidence="1" id="KW-0472">Membrane</keyword>
<evidence type="ECO:0000256" key="1">
    <source>
        <dbReference type="SAM" id="Phobius"/>
    </source>
</evidence>
<dbReference type="RefSeq" id="WP_176162896.1">
    <property type="nucleotide sequence ID" value="NZ_CP054929.1"/>
</dbReference>
<evidence type="ECO:0000313" key="3">
    <source>
        <dbReference type="Proteomes" id="UP000509303"/>
    </source>
</evidence>
<feature type="transmembrane region" description="Helical" evidence="1">
    <location>
        <begin position="77"/>
        <end position="99"/>
    </location>
</feature>
<feature type="transmembrane region" description="Helical" evidence="1">
    <location>
        <begin position="27"/>
        <end position="45"/>
    </location>
</feature>
<name>A0A7H8N9P5_9ACTN</name>
<keyword evidence="1" id="KW-1133">Transmembrane helix</keyword>